<accession>A0A392QXJ6</accession>
<dbReference type="Proteomes" id="UP000265520">
    <property type="component" value="Unassembled WGS sequence"/>
</dbReference>
<name>A0A392QXJ6_9FABA</name>
<sequence>VNTLIAPALSTSGRSNLSCDGPMRRGEDAVSGCI</sequence>
<dbReference type="EMBL" id="LXQA010169696">
    <property type="protein sequence ID" value="MCI29018.1"/>
    <property type="molecule type" value="Genomic_DNA"/>
</dbReference>
<dbReference type="AlphaFoldDB" id="A0A392QXJ6"/>
<organism evidence="1 2">
    <name type="scientific">Trifolium medium</name>
    <dbReference type="NCBI Taxonomy" id="97028"/>
    <lineage>
        <taxon>Eukaryota</taxon>
        <taxon>Viridiplantae</taxon>
        <taxon>Streptophyta</taxon>
        <taxon>Embryophyta</taxon>
        <taxon>Tracheophyta</taxon>
        <taxon>Spermatophyta</taxon>
        <taxon>Magnoliopsida</taxon>
        <taxon>eudicotyledons</taxon>
        <taxon>Gunneridae</taxon>
        <taxon>Pentapetalae</taxon>
        <taxon>rosids</taxon>
        <taxon>fabids</taxon>
        <taxon>Fabales</taxon>
        <taxon>Fabaceae</taxon>
        <taxon>Papilionoideae</taxon>
        <taxon>50 kb inversion clade</taxon>
        <taxon>NPAAA clade</taxon>
        <taxon>Hologalegina</taxon>
        <taxon>IRL clade</taxon>
        <taxon>Trifolieae</taxon>
        <taxon>Trifolium</taxon>
    </lineage>
</organism>
<protein>
    <submittedName>
        <fullName evidence="1">Uncharacterized protein</fullName>
    </submittedName>
</protein>
<proteinExistence type="predicted"/>
<keyword evidence="2" id="KW-1185">Reference proteome</keyword>
<reference evidence="1 2" key="1">
    <citation type="journal article" date="2018" name="Front. Plant Sci.">
        <title>Red Clover (Trifolium pratense) and Zigzag Clover (T. medium) - A Picture of Genomic Similarities and Differences.</title>
        <authorList>
            <person name="Dluhosova J."/>
            <person name="Istvanek J."/>
            <person name="Nedelnik J."/>
            <person name="Repkova J."/>
        </authorList>
    </citation>
    <scope>NUCLEOTIDE SEQUENCE [LARGE SCALE GENOMIC DNA]</scope>
    <source>
        <strain evidence="2">cv. 10/8</strain>
        <tissue evidence="1">Leaf</tissue>
    </source>
</reference>
<feature type="non-terminal residue" evidence="1">
    <location>
        <position position="1"/>
    </location>
</feature>
<comment type="caution">
    <text evidence="1">The sequence shown here is derived from an EMBL/GenBank/DDBJ whole genome shotgun (WGS) entry which is preliminary data.</text>
</comment>
<evidence type="ECO:0000313" key="1">
    <source>
        <dbReference type="EMBL" id="MCI29018.1"/>
    </source>
</evidence>
<evidence type="ECO:0000313" key="2">
    <source>
        <dbReference type="Proteomes" id="UP000265520"/>
    </source>
</evidence>